<feature type="compositionally biased region" description="Polar residues" evidence="3">
    <location>
        <begin position="49"/>
        <end position="58"/>
    </location>
</feature>
<feature type="compositionally biased region" description="Low complexity" evidence="3">
    <location>
        <begin position="60"/>
        <end position="86"/>
    </location>
</feature>
<keyword evidence="1 2" id="KW-0175">Coiled coil</keyword>
<keyword evidence="5" id="KW-1185">Reference proteome</keyword>
<feature type="coiled-coil region" evidence="2">
    <location>
        <begin position="332"/>
        <end position="457"/>
    </location>
</feature>
<dbReference type="Proteomes" id="UP001642540">
    <property type="component" value="Unassembled WGS sequence"/>
</dbReference>
<evidence type="ECO:0000256" key="2">
    <source>
        <dbReference type="SAM" id="Coils"/>
    </source>
</evidence>
<sequence>MYPNQPNPHHSLQPGYLPHNGMAGPSIFPHPQPHQPQHSQNPPPQLPQNGSTQPTSGKHSLISSLSQQQQSLKNRRNPPTQTLHQPPHFHPPPQHLPQNSTIQPPNSQRLRNQPTNSETQPSPFQTQPIPFRRQDRDFQQSIQNVLPAKFTQTPEYDQPQRRGEPMIPNDNSYSGHPYIHDGPFHITNKDDSSLKHSLLEEDEEVDALTAALKTMDNAINSTRQRFKDNEQQYQNALTLAKRQQSKLEKSIIEAQTRITNLGGNLDNSNKIVEILQAENKILTSDKERLTNQVQRQKNIEEDLRAQIKTVIETKNSFEQRLSRCQKENKEKLSGLETVNKNQKTEMDSLQQQNKAKEQQIKKLQSENNELLVLRKDLKSLTDGQKKISDEKVALEEQVEDYKNKLINSSDELKNIKNQLNKETEKLNQVGSELETSRDNFKEEMQKKETKLNDLIQCNSKLTAEVTKFTAEVTKFTAEVTKLTDENRGLMEKETSSKLEIKTLTEAKDKAELEANKCQKTITTLNKKIQKRQDEIEKSKGAETDLELKVRRFKNIKENLETQLDGLKAGKEELHLEIEAANKSNAEQKEEYLKSISELQSKNESDKKSIESKLRDTEQKLNDLNTQLLTHVQTNVKLQQDLTKEKKEKSKCVSDMRNFTNNMEAEKTSLEKNLSKLKNQLEEKSEKNARLQIEIDSVNKTRTFLDSQITELNLEVGVQKEKIESYETNLRENEELLKKKQQEINNQKIVISNQQKFIKSSKGKISGLEKDATENAEKLGTMKKRLHEESKKKEQYKSQVKALYTRNRKCWAYLQKAKTQTTDDQNVIEKQQQTITTMEKRIRELDEKIGELTQYIKEIPIKIKRIERLQRRKKELDSKLGVLMNDRYANKDERGKLFNSVVELGEKIQAKEDELRELYAKMNREIGNTEQVTLYRNSLNEQVWKEEEDDNLDECQPQEEDFSQSFKDSTNKKFPVITIYNGSAPIEETADENVQNVCESLPMKRICEVLRSPEQCDGEDNQIDSENPPKKRICEGLAFLEETSKENNQMQGEYPPMKRKCVDEEYYPRDLDEPDKMD</sequence>
<organism evidence="4 5">
    <name type="scientific">Orchesella dallaii</name>
    <dbReference type="NCBI Taxonomy" id="48710"/>
    <lineage>
        <taxon>Eukaryota</taxon>
        <taxon>Metazoa</taxon>
        <taxon>Ecdysozoa</taxon>
        <taxon>Arthropoda</taxon>
        <taxon>Hexapoda</taxon>
        <taxon>Collembola</taxon>
        <taxon>Entomobryomorpha</taxon>
        <taxon>Entomobryoidea</taxon>
        <taxon>Orchesellidae</taxon>
        <taxon>Orchesellinae</taxon>
        <taxon>Orchesella</taxon>
    </lineage>
</organism>
<feature type="coiled-coil region" evidence="2">
    <location>
        <begin position="659"/>
        <end position="749"/>
    </location>
</feature>
<comment type="caution">
    <text evidence="4">The sequence shown here is derived from an EMBL/GenBank/DDBJ whole genome shotgun (WGS) entry which is preliminary data.</text>
</comment>
<feature type="region of interest" description="Disordered" evidence="3">
    <location>
        <begin position="1043"/>
        <end position="1077"/>
    </location>
</feature>
<dbReference type="PANTHER" id="PTHR32083">
    <property type="entry name" value="CILIA AND FLAGELLA-ASSOCIATED PROTEIN 58-RELATED"/>
    <property type="match status" value="1"/>
</dbReference>
<feature type="coiled-coil region" evidence="2">
    <location>
        <begin position="272"/>
        <end position="306"/>
    </location>
</feature>
<proteinExistence type="predicted"/>
<feature type="compositionally biased region" description="Basic and acidic residues" evidence="3">
    <location>
        <begin position="1059"/>
        <end position="1077"/>
    </location>
</feature>
<reference evidence="4 5" key="1">
    <citation type="submission" date="2024-08" db="EMBL/GenBank/DDBJ databases">
        <authorList>
            <person name="Cucini C."/>
            <person name="Frati F."/>
        </authorList>
    </citation>
    <scope>NUCLEOTIDE SEQUENCE [LARGE SCALE GENOMIC DNA]</scope>
</reference>
<evidence type="ECO:0000313" key="4">
    <source>
        <dbReference type="EMBL" id="CAL8128635.1"/>
    </source>
</evidence>
<gene>
    <name evidence="4" type="ORF">ODALV1_LOCUS22403</name>
</gene>
<feature type="coiled-coil region" evidence="2">
    <location>
        <begin position="827"/>
        <end position="931"/>
    </location>
</feature>
<protein>
    <submittedName>
        <fullName evidence="4">Uncharacterized protein</fullName>
    </submittedName>
</protein>
<feature type="region of interest" description="Disordered" evidence="3">
    <location>
        <begin position="1"/>
        <end position="129"/>
    </location>
</feature>
<feature type="coiled-coil region" evidence="2">
    <location>
        <begin position="500"/>
        <end position="626"/>
    </location>
</feature>
<evidence type="ECO:0000313" key="5">
    <source>
        <dbReference type="Proteomes" id="UP001642540"/>
    </source>
</evidence>
<name>A0ABP1RHY0_9HEXA</name>
<accession>A0ABP1RHY0</accession>
<dbReference type="EMBL" id="CAXLJM020000075">
    <property type="protein sequence ID" value="CAL8128635.1"/>
    <property type="molecule type" value="Genomic_DNA"/>
</dbReference>
<dbReference type="PANTHER" id="PTHR32083:SF48">
    <property type="entry name" value="TRANS-GOLGI NETWORK-LOCALIZED SYP41-INTERACTING PROTEIN 1"/>
    <property type="match status" value="1"/>
</dbReference>
<feature type="compositionally biased region" description="Polar residues" evidence="3">
    <location>
        <begin position="99"/>
        <end position="128"/>
    </location>
</feature>
<evidence type="ECO:0000256" key="3">
    <source>
        <dbReference type="SAM" id="MobiDB-lite"/>
    </source>
</evidence>
<evidence type="ECO:0000256" key="1">
    <source>
        <dbReference type="ARBA" id="ARBA00023054"/>
    </source>
</evidence>